<accession>A0A0G1X6H8</accession>
<organism evidence="2 3">
    <name type="scientific">Candidatus Jorgensenbacteria bacterium GW2011_GWC1_48_8</name>
    <dbReference type="NCBI Taxonomy" id="1618666"/>
    <lineage>
        <taxon>Bacteria</taxon>
        <taxon>Candidatus Joergenseniibacteriota</taxon>
    </lineage>
</organism>
<dbReference type="AlphaFoldDB" id="A0A0G1X6H8"/>
<evidence type="ECO:0008006" key="4">
    <source>
        <dbReference type="Google" id="ProtNLM"/>
    </source>
</evidence>
<dbReference type="Gene3D" id="3.40.91.30">
    <property type="match status" value="1"/>
</dbReference>
<dbReference type="EMBL" id="LCPO01000031">
    <property type="protein sequence ID" value="KKU98213.1"/>
    <property type="molecule type" value="Genomic_DNA"/>
</dbReference>
<comment type="caution">
    <text evidence="2">The sequence shown here is derived from an EMBL/GenBank/DDBJ whole genome shotgun (WGS) entry which is preliminary data.</text>
</comment>
<evidence type="ECO:0000256" key="1">
    <source>
        <dbReference type="SAM" id="MobiDB-lite"/>
    </source>
</evidence>
<feature type="region of interest" description="Disordered" evidence="1">
    <location>
        <begin position="1"/>
        <end position="23"/>
    </location>
</feature>
<proteinExistence type="predicted"/>
<evidence type="ECO:0000313" key="3">
    <source>
        <dbReference type="Proteomes" id="UP000034600"/>
    </source>
</evidence>
<name>A0A0G1X6H8_9BACT</name>
<dbReference type="Proteomes" id="UP000034600">
    <property type="component" value="Unassembled WGS sequence"/>
</dbReference>
<evidence type="ECO:0000313" key="2">
    <source>
        <dbReference type="EMBL" id="KKU98213.1"/>
    </source>
</evidence>
<sequence>MASKLHLGRVHTDETRRRMSISAGKRVRTKRETNYTSAKGGIREDLNQYFRSNWEANYARILNLENKVWKYEVKTFQLSEGSYTPDFWIEDDNTFVEIKGRSTALQKFQLFCKEFPSIKIKLIDAAEYVKLRKQYKDIIIWEGK</sequence>
<gene>
    <name evidence="2" type="ORF">UY32_C0031G0005</name>
</gene>
<protein>
    <recommendedName>
        <fullName evidence="4">DUF1064 domain-containing protein</fullName>
    </recommendedName>
</protein>
<reference evidence="2 3" key="1">
    <citation type="journal article" date="2015" name="Nature">
        <title>rRNA introns, odd ribosomes, and small enigmatic genomes across a large radiation of phyla.</title>
        <authorList>
            <person name="Brown C.T."/>
            <person name="Hug L.A."/>
            <person name="Thomas B.C."/>
            <person name="Sharon I."/>
            <person name="Castelle C.J."/>
            <person name="Singh A."/>
            <person name="Wilkins M.J."/>
            <person name="Williams K.H."/>
            <person name="Banfield J.F."/>
        </authorList>
    </citation>
    <scope>NUCLEOTIDE SEQUENCE [LARGE SCALE GENOMIC DNA]</scope>
</reference>